<dbReference type="RefSeq" id="WP_142593961.1">
    <property type="nucleotide sequence ID" value="NZ_CABFWF030000018.1"/>
</dbReference>
<evidence type="ECO:0000313" key="4">
    <source>
        <dbReference type="Proteomes" id="UP000606921"/>
    </source>
</evidence>
<reference evidence="3 4" key="1">
    <citation type="submission" date="2020-11" db="EMBL/GenBank/DDBJ databases">
        <authorList>
            <person name="Lassalle F."/>
        </authorList>
    </citation>
    <scope>NUCLEOTIDE SEQUENCE [LARGE SCALE GENOMIC DNA]</scope>
    <source>
        <strain evidence="3 4">JC140</strain>
    </source>
</reference>
<dbReference type="InterPro" id="IPR051803">
    <property type="entry name" value="TA_system_RelE-like_toxin"/>
</dbReference>
<dbReference type="EMBL" id="CABFWF030000018">
    <property type="protein sequence ID" value="CAD7053338.1"/>
    <property type="molecule type" value="Genomic_DNA"/>
</dbReference>
<dbReference type="InterPro" id="IPR035093">
    <property type="entry name" value="RelE/ParE_toxin_dom_sf"/>
</dbReference>
<protein>
    <submittedName>
        <fullName evidence="3">Type II toxin-antitoxin system RelE/ParE family toxin</fullName>
    </submittedName>
</protein>
<dbReference type="PANTHER" id="PTHR33755">
    <property type="entry name" value="TOXIN PARE1-RELATED"/>
    <property type="match status" value="1"/>
</dbReference>
<comment type="similarity">
    <text evidence="1">Belongs to the RelE toxin family.</text>
</comment>
<keyword evidence="2" id="KW-1277">Toxin-antitoxin system</keyword>
<sequence length="94" mass="10646">MIIRWALAARRDRAQIFDYIASYNPSAAIRMDELIAAAIAQLRDFPLLGRPGAIPGTREIIPHESYRIVYEVDEATVSILTIVHTARTWPPTRD</sequence>
<dbReference type="Proteomes" id="UP000606921">
    <property type="component" value="Unassembled WGS sequence"/>
</dbReference>
<proteinExistence type="inferred from homology"/>
<dbReference type="Gene3D" id="3.30.2310.20">
    <property type="entry name" value="RelE-like"/>
    <property type="match status" value="1"/>
</dbReference>
<dbReference type="InterPro" id="IPR007712">
    <property type="entry name" value="RelE/ParE_toxin"/>
</dbReference>
<dbReference type="Pfam" id="PF05016">
    <property type="entry name" value="ParE_toxin"/>
    <property type="match status" value="1"/>
</dbReference>
<gene>
    <name evidence="3" type="ORF">REJC140_01983</name>
</gene>
<evidence type="ECO:0000256" key="1">
    <source>
        <dbReference type="ARBA" id="ARBA00006226"/>
    </source>
</evidence>
<dbReference type="NCBIfam" id="TIGR02385">
    <property type="entry name" value="RelE_StbE"/>
    <property type="match status" value="1"/>
</dbReference>
<organism evidence="3 4">
    <name type="scientific">Pseudorhizobium endolithicum</name>
    <dbReference type="NCBI Taxonomy" id="1191678"/>
    <lineage>
        <taxon>Bacteria</taxon>
        <taxon>Pseudomonadati</taxon>
        <taxon>Pseudomonadota</taxon>
        <taxon>Alphaproteobacteria</taxon>
        <taxon>Hyphomicrobiales</taxon>
        <taxon>Rhizobiaceae</taxon>
        <taxon>Rhizobium/Agrobacterium group</taxon>
        <taxon>Pseudorhizobium</taxon>
    </lineage>
</organism>
<keyword evidence="4" id="KW-1185">Reference proteome</keyword>
<evidence type="ECO:0000313" key="3">
    <source>
        <dbReference type="EMBL" id="CAD7053338.1"/>
    </source>
</evidence>
<evidence type="ECO:0000256" key="2">
    <source>
        <dbReference type="ARBA" id="ARBA00022649"/>
    </source>
</evidence>
<accession>A0ABM8PXD3</accession>
<name>A0ABM8PXD3_9HYPH</name>
<comment type="caution">
    <text evidence="3">The sequence shown here is derived from an EMBL/GenBank/DDBJ whole genome shotgun (WGS) entry which is preliminary data.</text>
</comment>